<keyword evidence="3" id="KW-0813">Transport</keyword>
<dbReference type="NCBIfam" id="TIGR03818">
    <property type="entry name" value="MotA1"/>
    <property type="match status" value="1"/>
</dbReference>
<evidence type="ECO:0000256" key="7">
    <source>
        <dbReference type="ARBA" id="ARBA00022692"/>
    </source>
</evidence>
<proteinExistence type="inferred from homology"/>
<keyword evidence="11" id="KW-0406">Ion transport</keyword>
<evidence type="ECO:0000256" key="4">
    <source>
        <dbReference type="ARBA" id="ARBA00022475"/>
    </source>
</evidence>
<dbReference type="Proteomes" id="UP000594001">
    <property type="component" value="Chromosome"/>
</dbReference>
<sequence length="297" mass="32451">MFPIIGFVIIFSSAIGGFMLAGGNPLVLLQPVEFIVIMGTGIGSLFIGVPSHALIHLIKDIPQVFKGSKYKRKDYLDMLVFLAIFLKVVKTKGFLAVEKDIEKPIESELFLKFPKFIFDPELLSFTQQYLRTIAMGVDNPYHLDEVLGTEIEQYSTKYLKESAKVLQTLADGLPALGIVAAVLGVILAMASIAEPPEVLGHLIGAALVGTFLGVFVSYGIVGPMGGHLIAINEQDMNMHKCIHQVLLNFLHGYAPAIAVELGRKTLPINYKPTFEDLEEAVYNNGKKSSDPGSETKE</sequence>
<dbReference type="GO" id="GO:0005886">
    <property type="term" value="C:plasma membrane"/>
    <property type="evidence" value="ECO:0007669"/>
    <property type="project" value="UniProtKB-SubCell"/>
</dbReference>
<dbReference type="GO" id="GO:0071978">
    <property type="term" value="P:bacterial-type flagellum-dependent swarming motility"/>
    <property type="evidence" value="ECO:0007669"/>
    <property type="project" value="InterPro"/>
</dbReference>
<feature type="transmembrane region" description="Helical" evidence="13">
    <location>
        <begin position="6"/>
        <end position="27"/>
    </location>
</feature>
<dbReference type="InterPro" id="IPR046786">
    <property type="entry name" value="MotA_N"/>
</dbReference>
<dbReference type="AlphaFoldDB" id="A0A7L9RUC5"/>
<evidence type="ECO:0000256" key="1">
    <source>
        <dbReference type="ARBA" id="ARBA00004429"/>
    </source>
</evidence>
<keyword evidence="5" id="KW-0145">Chemotaxis</keyword>
<dbReference type="InterPro" id="IPR047055">
    <property type="entry name" value="MotA-like"/>
</dbReference>
<dbReference type="RefSeq" id="WP_350331580.1">
    <property type="nucleotide sequence ID" value="NZ_CP054719.1"/>
</dbReference>
<evidence type="ECO:0000313" key="17">
    <source>
        <dbReference type="Proteomes" id="UP000594001"/>
    </source>
</evidence>
<evidence type="ECO:0000256" key="5">
    <source>
        <dbReference type="ARBA" id="ARBA00022500"/>
    </source>
</evidence>
<evidence type="ECO:0000313" key="16">
    <source>
        <dbReference type="EMBL" id="QOL20025.1"/>
    </source>
</evidence>
<evidence type="ECO:0000259" key="14">
    <source>
        <dbReference type="Pfam" id="PF01618"/>
    </source>
</evidence>
<evidence type="ECO:0000256" key="3">
    <source>
        <dbReference type="ARBA" id="ARBA00022448"/>
    </source>
</evidence>
<evidence type="ECO:0000256" key="12">
    <source>
        <dbReference type="ARBA" id="ARBA00023136"/>
    </source>
</evidence>
<evidence type="ECO:0000256" key="6">
    <source>
        <dbReference type="ARBA" id="ARBA00022519"/>
    </source>
</evidence>
<comment type="similarity">
    <text evidence="2">Belongs to the MotA family.</text>
</comment>
<organism evidence="16 17">
    <name type="scientific">Candidatus Bodocaedibacter vickermanii</name>
    <dbReference type="NCBI Taxonomy" id="2741701"/>
    <lineage>
        <taxon>Bacteria</taxon>
        <taxon>Pseudomonadati</taxon>
        <taxon>Pseudomonadota</taxon>
        <taxon>Alphaproteobacteria</taxon>
        <taxon>Holosporales</taxon>
        <taxon>Candidatus Paracaedibacteraceae</taxon>
        <taxon>Candidatus Bodocaedibacter</taxon>
    </lineage>
</organism>
<keyword evidence="12 13" id="KW-0472">Membrane</keyword>
<reference evidence="16 17" key="1">
    <citation type="submission" date="2020-06" db="EMBL/GenBank/DDBJ databases">
        <title>The endosymbiont of the kinetoplastid Bodo saltans is a Paracaedibacter-like alpha-proteobacterium possessing a putative toxin-antitoxin system.</title>
        <authorList>
            <person name="Midha S."/>
            <person name="Rigden D.J."/>
            <person name="Siozios S."/>
            <person name="Hurst G.D.D."/>
            <person name="Jackson A.P."/>
        </authorList>
    </citation>
    <scope>NUCLEOTIDE SEQUENCE [LARGE SCALE GENOMIC DNA]</scope>
    <source>
        <strain evidence="16">Lake Konstanz</strain>
    </source>
</reference>
<keyword evidence="4" id="KW-1003">Cell membrane</keyword>
<evidence type="ECO:0000256" key="13">
    <source>
        <dbReference type="SAM" id="Phobius"/>
    </source>
</evidence>
<keyword evidence="8" id="KW-0283">Flagellar rotation</keyword>
<feature type="domain" description="Motility protein A N-terminal" evidence="15">
    <location>
        <begin position="4"/>
        <end position="93"/>
    </location>
</feature>
<dbReference type="InterPro" id="IPR022522">
    <property type="entry name" value="Flagellar_motor_stator_MotA"/>
</dbReference>
<protein>
    <submittedName>
        <fullName evidence="16">Motility protein A</fullName>
    </submittedName>
</protein>
<evidence type="ECO:0000256" key="2">
    <source>
        <dbReference type="ARBA" id="ARBA00008038"/>
    </source>
</evidence>
<feature type="domain" description="MotA/TolQ/ExbB proton channel" evidence="14">
    <location>
        <begin position="137"/>
        <end position="225"/>
    </location>
</feature>
<evidence type="ECO:0000256" key="10">
    <source>
        <dbReference type="ARBA" id="ARBA00022989"/>
    </source>
</evidence>
<keyword evidence="9" id="KW-0375">Hydrogen ion transport</keyword>
<evidence type="ECO:0000256" key="9">
    <source>
        <dbReference type="ARBA" id="ARBA00022781"/>
    </source>
</evidence>
<dbReference type="PANTHER" id="PTHR30433">
    <property type="entry name" value="CHEMOTAXIS PROTEIN MOTA"/>
    <property type="match status" value="1"/>
</dbReference>
<gene>
    <name evidence="16" type="primary">motA</name>
    <name evidence="16" type="ORF">CPBP_00802</name>
</gene>
<comment type="subcellular location">
    <subcellularLocation>
        <location evidence="1">Cell inner membrane</location>
        <topology evidence="1">Multi-pass membrane protein</topology>
    </subcellularLocation>
</comment>
<dbReference type="PANTHER" id="PTHR30433:SF4">
    <property type="entry name" value="MOTILITY PROTEIN A"/>
    <property type="match status" value="1"/>
</dbReference>
<dbReference type="GO" id="GO:1902600">
    <property type="term" value="P:proton transmembrane transport"/>
    <property type="evidence" value="ECO:0007669"/>
    <property type="project" value="UniProtKB-KW"/>
</dbReference>
<accession>A0A7L9RUC5</accession>
<evidence type="ECO:0000256" key="8">
    <source>
        <dbReference type="ARBA" id="ARBA00022779"/>
    </source>
</evidence>
<dbReference type="InterPro" id="IPR000540">
    <property type="entry name" value="Flag_MotA_CS"/>
</dbReference>
<keyword evidence="7 13" id="KW-0812">Transmembrane</keyword>
<dbReference type="InterPro" id="IPR002898">
    <property type="entry name" value="MotA_ExbB_proton_chnl"/>
</dbReference>
<feature type="transmembrane region" description="Helical" evidence="13">
    <location>
        <begin position="173"/>
        <end position="193"/>
    </location>
</feature>
<dbReference type="GO" id="GO:0006935">
    <property type="term" value="P:chemotaxis"/>
    <property type="evidence" value="ECO:0007669"/>
    <property type="project" value="UniProtKB-KW"/>
</dbReference>
<feature type="transmembrane region" description="Helical" evidence="13">
    <location>
        <begin position="199"/>
        <end position="221"/>
    </location>
</feature>
<keyword evidence="17" id="KW-1185">Reference proteome</keyword>
<feature type="transmembrane region" description="Helical" evidence="13">
    <location>
        <begin position="34"/>
        <end position="58"/>
    </location>
</feature>
<keyword evidence="6" id="KW-0997">Cell inner membrane</keyword>
<keyword evidence="10 13" id="KW-1133">Transmembrane helix</keyword>
<name>A0A7L9RUC5_9PROT</name>
<dbReference type="EMBL" id="CP054719">
    <property type="protein sequence ID" value="QOL20025.1"/>
    <property type="molecule type" value="Genomic_DNA"/>
</dbReference>
<dbReference type="Pfam" id="PF01618">
    <property type="entry name" value="MotA_ExbB"/>
    <property type="match status" value="1"/>
</dbReference>
<dbReference type="PROSITE" id="PS01307">
    <property type="entry name" value="MOTA"/>
    <property type="match status" value="1"/>
</dbReference>
<dbReference type="Pfam" id="PF20560">
    <property type="entry name" value="MotA_N"/>
    <property type="match status" value="1"/>
</dbReference>
<dbReference type="KEGG" id="pbal:CPBP_00802"/>
<evidence type="ECO:0000259" key="15">
    <source>
        <dbReference type="Pfam" id="PF20560"/>
    </source>
</evidence>
<evidence type="ECO:0000256" key="11">
    <source>
        <dbReference type="ARBA" id="ARBA00023065"/>
    </source>
</evidence>